<gene>
    <name evidence="3" type="ORF">OXD698_LOCUS35639</name>
</gene>
<evidence type="ECO:0000256" key="1">
    <source>
        <dbReference type="ARBA" id="ARBA00022737"/>
    </source>
</evidence>
<dbReference type="EMBL" id="CAJOAZ010005577">
    <property type="protein sequence ID" value="CAF4105308.1"/>
    <property type="molecule type" value="Genomic_DNA"/>
</dbReference>
<evidence type="ECO:0000313" key="3">
    <source>
        <dbReference type="EMBL" id="CAF4105308.1"/>
    </source>
</evidence>
<accession>A0A819V8U8</accession>
<dbReference type="SUPFAM" id="SSF101898">
    <property type="entry name" value="NHL repeat"/>
    <property type="match status" value="1"/>
</dbReference>
<dbReference type="AlphaFoldDB" id="A0A819V8U8"/>
<organism evidence="3 4">
    <name type="scientific">Adineta steineri</name>
    <dbReference type="NCBI Taxonomy" id="433720"/>
    <lineage>
        <taxon>Eukaryota</taxon>
        <taxon>Metazoa</taxon>
        <taxon>Spiralia</taxon>
        <taxon>Gnathifera</taxon>
        <taxon>Rotifera</taxon>
        <taxon>Eurotatoria</taxon>
        <taxon>Bdelloidea</taxon>
        <taxon>Adinetida</taxon>
        <taxon>Adinetidae</taxon>
        <taxon>Adineta</taxon>
    </lineage>
</organism>
<dbReference type="PROSITE" id="PS51125">
    <property type="entry name" value="NHL"/>
    <property type="match status" value="1"/>
</dbReference>
<dbReference type="InterPro" id="IPR001258">
    <property type="entry name" value="NHL_repeat"/>
</dbReference>
<evidence type="ECO:0000256" key="2">
    <source>
        <dbReference type="PROSITE-ProRule" id="PRU00504"/>
    </source>
</evidence>
<protein>
    <submittedName>
        <fullName evidence="3">Uncharacterized protein</fullName>
    </submittedName>
</protein>
<keyword evidence="1" id="KW-0677">Repeat</keyword>
<comment type="caution">
    <text evidence="3">The sequence shown here is derived from an EMBL/GenBank/DDBJ whole genome shotgun (WGS) entry which is preliminary data.</text>
</comment>
<proteinExistence type="predicted"/>
<dbReference type="Gene3D" id="2.120.10.30">
    <property type="entry name" value="TolB, C-terminal domain"/>
    <property type="match status" value="1"/>
</dbReference>
<evidence type="ECO:0000313" key="4">
    <source>
        <dbReference type="Proteomes" id="UP000663844"/>
    </source>
</evidence>
<name>A0A819V8U8_9BILA</name>
<dbReference type="InterPro" id="IPR011042">
    <property type="entry name" value="6-blade_b-propeller_TolB-like"/>
</dbReference>
<sequence>MYVNSTCDDLFVDNNDTLYCSMFDDNQVVKRSLNDPVDTSPHVVAGTGVTGTASYEFHGPSGLFVDTNLDLYVADYENHRVQLFQYGESNGTTVAGLQSLNPTISLLYPTVINLDAEKYLFIMDYFQERIVGSGSYGFRCLVGCHGEEPESYSLARNSFYFDRSGNMFVAGRIKIQKFQYLEESCKKIEKKSVGRR</sequence>
<dbReference type="Pfam" id="PF01436">
    <property type="entry name" value="NHL"/>
    <property type="match status" value="1"/>
</dbReference>
<reference evidence="3" key="1">
    <citation type="submission" date="2021-02" db="EMBL/GenBank/DDBJ databases">
        <authorList>
            <person name="Nowell W R."/>
        </authorList>
    </citation>
    <scope>NUCLEOTIDE SEQUENCE</scope>
</reference>
<feature type="repeat" description="NHL" evidence="2">
    <location>
        <begin position="48"/>
        <end position="87"/>
    </location>
</feature>
<dbReference type="Proteomes" id="UP000663844">
    <property type="component" value="Unassembled WGS sequence"/>
</dbReference>